<comment type="similarity">
    <text evidence="1">Belongs to the CAPAB/TerDEXZ family.</text>
</comment>
<dbReference type="Proteomes" id="UP000233766">
    <property type="component" value="Unassembled WGS sequence"/>
</dbReference>
<sequence>MHGVKLSRGENAAVTASTVAVTLTWGSQCDVDPQALLLAENGKIRTNDDFVFYNAADHPSGAVSLTESGAGRAVLTVSLASVETAVSRIVVSASVDEGSFRDVRDLTLTVQDGSDALISFEVDQPEAVTAIVLGEFYRRNGTWKFRAVGQGWANGLRGLAEEFGVEVDDPPANPPPVGSPVPAPNGAAPQPSPARMEPGWYPELAGSGQLRWWNGTGWTDDTRQLIPSDPALCERCGRERRIPRFGSPPPCRWCESDVNRFMETWRSQAWRVLTESGPRDSGWEELWVALRFERIHEASGREALRPLAIAYLERVVAFAFADDEIEADELGDFERAVADLQAAIDLGAAQRRVDELRQRMLRGRSLTQVRAGELPRIQRSNLHLEADETLYVDVNASQIKYLASGPRHNSGRLIGSSKKLRFIGAGAGTELPWSKIVSITSEYGNVIVSATTARGGGTYGVPDPEYVAAVLEGALRIAKRLVLAPGHRDTRSIPPDVKSEVWQRDGGRCCQCGDAHYLEFDHVIPLSRGGATSVGNLQILCRRCNLEKGARI</sequence>
<evidence type="ECO:0000313" key="4">
    <source>
        <dbReference type="EMBL" id="PKV80937.1"/>
    </source>
</evidence>
<dbReference type="InterPro" id="IPR003615">
    <property type="entry name" value="HNH_nuc"/>
</dbReference>
<dbReference type="GO" id="GO:0004519">
    <property type="term" value="F:endonuclease activity"/>
    <property type="evidence" value="ECO:0007669"/>
    <property type="project" value="InterPro"/>
</dbReference>
<dbReference type="GO" id="GO:0003676">
    <property type="term" value="F:nucleic acid binding"/>
    <property type="evidence" value="ECO:0007669"/>
    <property type="project" value="InterPro"/>
</dbReference>
<gene>
    <name evidence="4" type="ORF">ATK86_5377</name>
</gene>
<dbReference type="Gene3D" id="2.60.60.30">
    <property type="entry name" value="sav2460 like domains"/>
    <property type="match status" value="1"/>
</dbReference>
<feature type="domain" description="HNH nuclease" evidence="3">
    <location>
        <begin position="496"/>
        <end position="546"/>
    </location>
</feature>
<feature type="compositionally biased region" description="Pro residues" evidence="2">
    <location>
        <begin position="171"/>
        <end position="183"/>
    </location>
</feature>
<evidence type="ECO:0000259" key="3">
    <source>
        <dbReference type="SMART" id="SM00507"/>
    </source>
</evidence>
<dbReference type="Gene3D" id="1.10.30.50">
    <property type="match status" value="1"/>
</dbReference>
<feature type="region of interest" description="Disordered" evidence="2">
    <location>
        <begin position="165"/>
        <end position="196"/>
    </location>
</feature>
<dbReference type="InterPro" id="IPR003325">
    <property type="entry name" value="TerD"/>
</dbReference>
<dbReference type="EMBL" id="PJMW01000002">
    <property type="protein sequence ID" value="PKV80937.1"/>
    <property type="molecule type" value="Genomic_DNA"/>
</dbReference>
<dbReference type="PANTHER" id="PTHR32097">
    <property type="entry name" value="CAMP-BINDING PROTEIN 1-RELATED"/>
    <property type="match status" value="1"/>
</dbReference>
<evidence type="ECO:0000256" key="1">
    <source>
        <dbReference type="ARBA" id="ARBA00008775"/>
    </source>
</evidence>
<evidence type="ECO:0000313" key="5">
    <source>
        <dbReference type="Proteomes" id="UP000233766"/>
    </source>
</evidence>
<name>A0A2N3VH37_9NOCA</name>
<keyword evidence="5" id="KW-1185">Reference proteome</keyword>
<dbReference type="CDD" id="cd00085">
    <property type="entry name" value="HNHc"/>
    <property type="match status" value="1"/>
</dbReference>
<dbReference type="AlphaFoldDB" id="A0A2N3VH37"/>
<reference evidence="4 5" key="1">
    <citation type="submission" date="2017-12" db="EMBL/GenBank/DDBJ databases">
        <title>Sequencing the genomes of 1000 Actinobacteria strains.</title>
        <authorList>
            <person name="Klenk H.-P."/>
        </authorList>
    </citation>
    <scope>NUCLEOTIDE SEQUENCE [LARGE SCALE GENOMIC DNA]</scope>
    <source>
        <strain evidence="4 5">DSM 44489</strain>
    </source>
</reference>
<protein>
    <submittedName>
        <fullName evidence="4">Stress response protein SCP2</fullName>
    </submittedName>
</protein>
<comment type="caution">
    <text evidence="4">The sequence shown here is derived from an EMBL/GenBank/DDBJ whole genome shotgun (WGS) entry which is preliminary data.</text>
</comment>
<dbReference type="InterPro" id="IPR002711">
    <property type="entry name" value="HNH"/>
</dbReference>
<dbReference type="PANTHER" id="PTHR32097:SF4">
    <property type="entry name" value="GENERAL STRESS PROTEIN 16U"/>
    <property type="match status" value="1"/>
</dbReference>
<dbReference type="GO" id="GO:0008270">
    <property type="term" value="F:zinc ion binding"/>
    <property type="evidence" value="ECO:0007669"/>
    <property type="project" value="InterPro"/>
</dbReference>
<dbReference type="SMART" id="SM00507">
    <property type="entry name" value="HNHc"/>
    <property type="match status" value="1"/>
</dbReference>
<proteinExistence type="inferred from homology"/>
<evidence type="ECO:0000256" key="2">
    <source>
        <dbReference type="SAM" id="MobiDB-lite"/>
    </source>
</evidence>
<dbReference type="Pfam" id="PF10708">
    <property type="entry name" value="DUF2510"/>
    <property type="match status" value="1"/>
</dbReference>
<organism evidence="4 5">
    <name type="scientific">Nocardia fluminea</name>
    <dbReference type="NCBI Taxonomy" id="134984"/>
    <lineage>
        <taxon>Bacteria</taxon>
        <taxon>Bacillati</taxon>
        <taxon>Actinomycetota</taxon>
        <taxon>Actinomycetes</taxon>
        <taxon>Mycobacteriales</taxon>
        <taxon>Nocardiaceae</taxon>
        <taxon>Nocardia</taxon>
    </lineage>
</organism>
<dbReference type="Pfam" id="PF01844">
    <property type="entry name" value="HNH"/>
    <property type="match status" value="1"/>
</dbReference>
<dbReference type="InterPro" id="IPR018929">
    <property type="entry name" value="DUF2510"/>
</dbReference>
<dbReference type="Pfam" id="PF02342">
    <property type="entry name" value="TerD"/>
    <property type="match status" value="1"/>
</dbReference>
<dbReference type="CDD" id="cd06974">
    <property type="entry name" value="TerD_like"/>
    <property type="match status" value="1"/>
</dbReference>
<accession>A0A2N3VH37</accession>
<dbReference type="InterPro" id="IPR051324">
    <property type="entry name" value="Stress/Tellurium_Resist"/>
</dbReference>